<keyword evidence="2" id="KW-1185">Reference proteome</keyword>
<proteinExistence type="predicted"/>
<dbReference type="Pfam" id="PF13301">
    <property type="entry name" value="DUF4079"/>
    <property type="match status" value="1"/>
</dbReference>
<evidence type="ECO:0000313" key="2">
    <source>
        <dbReference type="Proteomes" id="UP001363151"/>
    </source>
</evidence>
<dbReference type="PANTHER" id="PTHR36738">
    <property type="entry name" value="EXPRESSED PROTEIN"/>
    <property type="match status" value="1"/>
</dbReference>
<protein>
    <submittedName>
        <fullName evidence="1">Uncharacterized protein</fullName>
    </submittedName>
</protein>
<sequence>MAIRTLCLALLSASLADAFQRPQSAARAVRTPQLVEQQALPATIVEPLAGYAEFWNGLLFRPAIEAGLVPEFLLHWGHGLAMGTVLCSMGVIGSWMGWQIRGGNGGESNALTLGETIRDTHPKIMGGALFFFALGGQGGLVLNAVQGNAVLGSTHASTGLEALGLLAVEAALPLAFEKGKPLRDAHAYLGSAIMVLLFAHMAAGIQLGMSF</sequence>
<evidence type="ECO:0000313" key="1">
    <source>
        <dbReference type="EMBL" id="KAK7253471.1"/>
    </source>
</evidence>
<name>A0ABR1GCD8_AURAN</name>
<accession>A0ABR1GCD8</accession>
<dbReference type="InterPro" id="IPR025067">
    <property type="entry name" value="DUF4079"/>
</dbReference>
<reference evidence="1 2" key="1">
    <citation type="submission" date="2024-03" db="EMBL/GenBank/DDBJ databases">
        <title>Aureococcus anophagefferens CCMP1851 and Kratosvirus quantuckense: Draft genome of a second virus-susceptible host strain in the model system.</title>
        <authorList>
            <person name="Chase E."/>
            <person name="Truchon A.R."/>
            <person name="Schepens W."/>
            <person name="Wilhelm S.W."/>
        </authorList>
    </citation>
    <scope>NUCLEOTIDE SEQUENCE [LARGE SCALE GENOMIC DNA]</scope>
    <source>
        <strain evidence="1 2">CCMP1851</strain>
    </source>
</reference>
<gene>
    <name evidence="1" type="ORF">SO694_00001928</name>
</gene>
<dbReference type="KEGG" id="aaf:AURANDRAFT_63268"/>
<dbReference type="EMBL" id="JBBJCI010000035">
    <property type="protein sequence ID" value="KAK7253471.1"/>
    <property type="molecule type" value="Genomic_DNA"/>
</dbReference>
<organism evidence="1 2">
    <name type="scientific">Aureococcus anophagefferens</name>
    <name type="common">Harmful bloom alga</name>
    <dbReference type="NCBI Taxonomy" id="44056"/>
    <lineage>
        <taxon>Eukaryota</taxon>
        <taxon>Sar</taxon>
        <taxon>Stramenopiles</taxon>
        <taxon>Ochrophyta</taxon>
        <taxon>Pelagophyceae</taxon>
        <taxon>Pelagomonadales</taxon>
        <taxon>Pelagomonadaceae</taxon>
        <taxon>Aureococcus</taxon>
    </lineage>
</organism>
<dbReference type="PANTHER" id="PTHR36738:SF1">
    <property type="entry name" value="EXPRESSED PROTEIN"/>
    <property type="match status" value="1"/>
</dbReference>
<dbReference type="Proteomes" id="UP001363151">
    <property type="component" value="Unassembled WGS sequence"/>
</dbReference>
<comment type="caution">
    <text evidence="1">The sequence shown here is derived from an EMBL/GenBank/DDBJ whole genome shotgun (WGS) entry which is preliminary data.</text>
</comment>